<dbReference type="Pfam" id="PF00069">
    <property type="entry name" value="Pkinase"/>
    <property type="match status" value="1"/>
</dbReference>
<gene>
    <name evidence="6" type="primary">spk1_2</name>
    <name evidence="6" type="ORF">SV7mr_25300</name>
</gene>
<keyword evidence="4" id="KW-0067">ATP-binding</keyword>
<dbReference type="EMBL" id="CP036272">
    <property type="protein sequence ID" value="QDT60014.1"/>
    <property type="molecule type" value="Genomic_DNA"/>
</dbReference>
<dbReference type="PROSITE" id="PS50011">
    <property type="entry name" value="PROTEIN_KINASE_DOM"/>
    <property type="match status" value="1"/>
</dbReference>
<evidence type="ECO:0000256" key="3">
    <source>
        <dbReference type="ARBA" id="ARBA00022777"/>
    </source>
</evidence>
<evidence type="ECO:0000256" key="2">
    <source>
        <dbReference type="ARBA" id="ARBA00022741"/>
    </source>
</evidence>
<evidence type="ECO:0000256" key="4">
    <source>
        <dbReference type="ARBA" id="ARBA00022840"/>
    </source>
</evidence>
<organism evidence="6 7">
    <name type="scientific">Stieleria bergensis</name>
    <dbReference type="NCBI Taxonomy" id="2528025"/>
    <lineage>
        <taxon>Bacteria</taxon>
        <taxon>Pseudomonadati</taxon>
        <taxon>Planctomycetota</taxon>
        <taxon>Planctomycetia</taxon>
        <taxon>Pirellulales</taxon>
        <taxon>Pirellulaceae</taxon>
        <taxon>Stieleria</taxon>
    </lineage>
</organism>
<keyword evidence="7" id="KW-1185">Reference proteome</keyword>
<dbReference type="OrthoDB" id="6111975at2"/>
<keyword evidence="3 6" id="KW-0418">Kinase</keyword>
<keyword evidence="2" id="KW-0547">Nucleotide-binding</keyword>
<reference evidence="6 7" key="1">
    <citation type="submission" date="2019-02" db="EMBL/GenBank/DDBJ databases">
        <title>Deep-cultivation of Planctomycetes and their phenomic and genomic characterization uncovers novel biology.</title>
        <authorList>
            <person name="Wiegand S."/>
            <person name="Jogler M."/>
            <person name="Boedeker C."/>
            <person name="Pinto D."/>
            <person name="Vollmers J."/>
            <person name="Rivas-Marin E."/>
            <person name="Kohn T."/>
            <person name="Peeters S.H."/>
            <person name="Heuer A."/>
            <person name="Rast P."/>
            <person name="Oberbeckmann S."/>
            <person name="Bunk B."/>
            <person name="Jeske O."/>
            <person name="Meyerdierks A."/>
            <person name="Storesund J.E."/>
            <person name="Kallscheuer N."/>
            <person name="Luecker S."/>
            <person name="Lage O.M."/>
            <person name="Pohl T."/>
            <person name="Merkel B.J."/>
            <person name="Hornburger P."/>
            <person name="Mueller R.-W."/>
            <person name="Bruemmer F."/>
            <person name="Labrenz M."/>
            <person name="Spormann A.M."/>
            <person name="Op den Camp H."/>
            <person name="Overmann J."/>
            <person name="Amann R."/>
            <person name="Jetten M.S.M."/>
            <person name="Mascher T."/>
            <person name="Medema M.H."/>
            <person name="Devos D.P."/>
            <person name="Kaster A.-K."/>
            <person name="Ovreas L."/>
            <person name="Rohde M."/>
            <person name="Galperin M.Y."/>
            <person name="Jogler C."/>
        </authorList>
    </citation>
    <scope>NUCLEOTIDE SEQUENCE [LARGE SCALE GENOMIC DNA]</scope>
    <source>
        <strain evidence="6 7">SV_7m_r</strain>
    </source>
</reference>
<dbReference type="InterPro" id="IPR011009">
    <property type="entry name" value="Kinase-like_dom_sf"/>
</dbReference>
<feature type="domain" description="Protein kinase" evidence="5">
    <location>
        <begin position="18"/>
        <end position="288"/>
    </location>
</feature>
<dbReference type="GO" id="GO:0004674">
    <property type="term" value="F:protein serine/threonine kinase activity"/>
    <property type="evidence" value="ECO:0007669"/>
    <property type="project" value="UniProtKB-EC"/>
</dbReference>
<dbReference type="SUPFAM" id="SSF56112">
    <property type="entry name" value="Protein kinase-like (PK-like)"/>
    <property type="match status" value="1"/>
</dbReference>
<evidence type="ECO:0000313" key="6">
    <source>
        <dbReference type="EMBL" id="QDT60014.1"/>
    </source>
</evidence>
<dbReference type="PANTHER" id="PTHR43289">
    <property type="entry name" value="MITOGEN-ACTIVATED PROTEIN KINASE KINASE KINASE 20-RELATED"/>
    <property type="match status" value="1"/>
</dbReference>
<proteinExistence type="predicted"/>
<keyword evidence="1 6" id="KW-0808">Transferase</keyword>
<dbReference type="CDD" id="cd14014">
    <property type="entry name" value="STKc_PknB_like"/>
    <property type="match status" value="1"/>
</dbReference>
<dbReference type="GO" id="GO:0005524">
    <property type="term" value="F:ATP binding"/>
    <property type="evidence" value="ECO:0007669"/>
    <property type="project" value="UniProtKB-KW"/>
</dbReference>
<dbReference type="PANTHER" id="PTHR43289:SF34">
    <property type="entry name" value="SERINE_THREONINE-PROTEIN KINASE YBDM-RELATED"/>
    <property type="match status" value="1"/>
</dbReference>
<dbReference type="InterPro" id="IPR000719">
    <property type="entry name" value="Prot_kinase_dom"/>
</dbReference>
<dbReference type="EC" id="2.7.11.1" evidence="6"/>
<evidence type="ECO:0000313" key="7">
    <source>
        <dbReference type="Proteomes" id="UP000315003"/>
    </source>
</evidence>
<dbReference type="Gene3D" id="3.30.200.20">
    <property type="entry name" value="Phosphorylase Kinase, domain 1"/>
    <property type="match status" value="1"/>
</dbReference>
<evidence type="ECO:0000259" key="5">
    <source>
        <dbReference type="PROSITE" id="PS50011"/>
    </source>
</evidence>
<evidence type="ECO:0000256" key="1">
    <source>
        <dbReference type="ARBA" id="ARBA00022679"/>
    </source>
</evidence>
<dbReference type="AlphaFoldDB" id="A0A517SV59"/>
<dbReference type="Proteomes" id="UP000315003">
    <property type="component" value="Chromosome"/>
</dbReference>
<name>A0A517SV59_9BACT</name>
<accession>A0A517SV59</accession>
<dbReference type="SMART" id="SM00220">
    <property type="entry name" value="S_TKc"/>
    <property type="match status" value="1"/>
</dbReference>
<protein>
    <submittedName>
        <fullName evidence="6">Serine/threonine-protein kinase PK-1</fullName>
        <ecNumber evidence="6">2.7.11.1</ecNumber>
    </submittedName>
</protein>
<dbReference type="Gene3D" id="1.10.510.10">
    <property type="entry name" value="Transferase(Phosphotransferase) domain 1"/>
    <property type="match status" value="1"/>
</dbReference>
<sequence>MLETGDDTIMSRSRIGSLALENPLGPNPEATSVYRAVHVKQRKTVAVKLFRIDFGGTPQAREFLTQEWERLKQIQHPAIANCFGGGFDGGQAYLAYEFIDGETLAEQLARAGRLSWESTLEVAQTLTDALEYLHDQGLVHGALVPEKVIVAGFSHVLLDMRLNRYASPFRHSNASDKAVLCRQAPEWIRSHARPVNSDTQPIQTLCSPQLTELYSLGVLLYQCVTGRLPVQGETPQQILENAEQTVPLSPASIDMQCPVWLDKLIMQLLSKDPQQRPASASAVKLALAEVRKRALSKAGVAEHVSSGFSPLQMTSQDEKDQARQLLGRAPVKVDEPKPKEKRKIEFAIAWHDQPWAIIGGAILTLAVIAYVAWPASEESLRARAETLIASDSIFDHATAKTRPLRQLVNRFPETENGRWAKQQIAILDAQQFLRQIAMRVRRDLELDEPDDQLHRKAQLLVEDGKINEARDVYRSIKPLLGNDPEYQPAIDAAEIQLAKLDAATEEETELRGLFQERLDEANQMLSKGKEEHAALIWEGLVEFYEGEPEVADLVAIAKERLAMINVKP</sequence>